<keyword evidence="2" id="KW-0472">Membrane</keyword>
<dbReference type="AlphaFoldDB" id="A0A291M1D4"/>
<feature type="transmembrane region" description="Helical" evidence="2">
    <location>
        <begin position="6"/>
        <end position="23"/>
    </location>
</feature>
<dbReference type="Proteomes" id="UP000219050">
    <property type="component" value="Chromosome"/>
</dbReference>
<evidence type="ECO:0000256" key="2">
    <source>
        <dbReference type="SAM" id="Phobius"/>
    </source>
</evidence>
<evidence type="ECO:0000313" key="3">
    <source>
        <dbReference type="EMBL" id="ATI42771.1"/>
    </source>
</evidence>
<dbReference type="KEGG" id="cmag:CBW24_12680"/>
<keyword evidence="4" id="KW-1185">Reference proteome</keyword>
<sequence length="63" mass="6755">MTRIAIYFLIAIAILALLGKLNLPSLPKGKGKRGPDKLPKPRKCPDCGAPVIGGDPCPCKNWE</sequence>
<proteinExistence type="predicted"/>
<protein>
    <submittedName>
        <fullName evidence="3">Uncharacterized protein</fullName>
    </submittedName>
</protein>
<gene>
    <name evidence="3" type="ORF">CBW24_12680</name>
</gene>
<dbReference type="RefSeq" id="WP_088663579.1">
    <property type="nucleotide sequence ID" value="NZ_CP021404.1"/>
</dbReference>
<evidence type="ECO:0000256" key="1">
    <source>
        <dbReference type="SAM" id="MobiDB-lite"/>
    </source>
</evidence>
<reference evidence="3 4" key="1">
    <citation type="submission" date="2017-05" db="EMBL/GenBank/DDBJ databases">
        <title>Comparative genomic and metabolic analysis of manganese-oxidizing mechanisms in Celeribater manganoxidans DY25T: its adaption to the environment of polymetallic nodule.</title>
        <authorList>
            <person name="Wang X."/>
        </authorList>
    </citation>
    <scope>NUCLEOTIDE SEQUENCE [LARGE SCALE GENOMIC DNA]</scope>
    <source>
        <strain evidence="3 4">DY25</strain>
    </source>
</reference>
<dbReference type="OrthoDB" id="7866398at2"/>
<evidence type="ECO:0000313" key="4">
    <source>
        <dbReference type="Proteomes" id="UP000219050"/>
    </source>
</evidence>
<organism evidence="3 4">
    <name type="scientific">Pacificitalea manganoxidans</name>
    <dbReference type="NCBI Taxonomy" id="1411902"/>
    <lineage>
        <taxon>Bacteria</taxon>
        <taxon>Pseudomonadati</taxon>
        <taxon>Pseudomonadota</taxon>
        <taxon>Alphaproteobacteria</taxon>
        <taxon>Rhodobacterales</taxon>
        <taxon>Paracoccaceae</taxon>
        <taxon>Pacificitalea</taxon>
    </lineage>
</organism>
<name>A0A291M1D4_9RHOB</name>
<accession>A0A291M1D4</accession>
<dbReference type="EMBL" id="CP021404">
    <property type="protein sequence ID" value="ATI42771.1"/>
    <property type="molecule type" value="Genomic_DNA"/>
</dbReference>
<feature type="compositionally biased region" description="Basic and acidic residues" evidence="1">
    <location>
        <begin position="33"/>
        <end position="43"/>
    </location>
</feature>
<keyword evidence="2" id="KW-1133">Transmembrane helix</keyword>
<feature type="region of interest" description="Disordered" evidence="1">
    <location>
        <begin position="24"/>
        <end position="43"/>
    </location>
</feature>
<keyword evidence="2" id="KW-0812">Transmembrane</keyword>